<proteinExistence type="predicted"/>
<reference evidence="1" key="1">
    <citation type="journal article" date="2020" name="Nature">
        <title>Giant virus diversity and host interactions through global metagenomics.</title>
        <authorList>
            <person name="Schulz F."/>
            <person name="Roux S."/>
            <person name="Paez-Espino D."/>
            <person name="Jungbluth S."/>
            <person name="Walsh D.A."/>
            <person name="Denef V.J."/>
            <person name="McMahon K.D."/>
            <person name="Konstantinidis K.T."/>
            <person name="Eloe-Fadrosh E.A."/>
            <person name="Kyrpides N.C."/>
            <person name="Woyke T."/>
        </authorList>
    </citation>
    <scope>NUCLEOTIDE SEQUENCE</scope>
    <source>
        <strain evidence="1">GVMAG-M-3300023179-86</strain>
    </source>
</reference>
<protein>
    <submittedName>
        <fullName evidence="1">Uncharacterized protein</fullName>
    </submittedName>
</protein>
<evidence type="ECO:0000313" key="1">
    <source>
        <dbReference type="EMBL" id="QHT77374.1"/>
    </source>
</evidence>
<sequence length="422" mass="50146">MSQYVYKLNEIPGFTEIILNFPSNIFFKKIINVIDTKTKNNQDYKIISYDSAYLNHEHFLTYGIFRSVVLNSENDVVSFFPPKKMKFVDFHKRNPEFNKSDISVHEFVEGIGINLFWDPTIGLTGAWEIASLDDVGCHVLYSVEDNKSLRDIFMNIIQLKNVDIDLLEKRYCYHFIIQHSVFGLIKPLDDPDLFLINVFEIVNTGNHSVNVFTIDINNPSMNEISNFTHVKFPKVYKFTSYQQLNDDFTSIPYTTMGLHFTDKNGRQSKLINPNYEYVKYIKDSNMFNIDIFRLEYIYLSLRKEEGKVVDYLTQNYLNRKHFLFFKKHLYLFTQTLYLNYIYCYVKKELKLSIYSDIYQLHLKLIHQIYTNELKPLKENIKKKTVIDYVNTLSPEMLMYLLNYQYFDSFHTIISEMPISTTI</sequence>
<organism evidence="1">
    <name type="scientific">viral metagenome</name>
    <dbReference type="NCBI Taxonomy" id="1070528"/>
    <lineage>
        <taxon>unclassified sequences</taxon>
        <taxon>metagenomes</taxon>
        <taxon>organismal metagenomes</taxon>
    </lineage>
</organism>
<dbReference type="AlphaFoldDB" id="A0A6C0HA78"/>
<accession>A0A6C0HA78</accession>
<dbReference type="EMBL" id="MN739917">
    <property type="protein sequence ID" value="QHT77374.1"/>
    <property type="molecule type" value="Genomic_DNA"/>
</dbReference>
<name>A0A6C0HA78_9ZZZZ</name>